<evidence type="ECO:0000313" key="2">
    <source>
        <dbReference type="Proteomes" id="UP001252370"/>
    </source>
</evidence>
<protein>
    <submittedName>
        <fullName evidence="1">Uncharacterized protein</fullName>
    </submittedName>
</protein>
<proteinExistence type="predicted"/>
<accession>A0ACC6KPD8</accession>
<gene>
    <name evidence="1" type="ORF">J2Y01_004886</name>
</gene>
<dbReference type="Proteomes" id="UP001252370">
    <property type="component" value="Unassembled WGS sequence"/>
</dbReference>
<keyword evidence="2" id="KW-1185">Reference proteome</keyword>
<reference evidence="1" key="1">
    <citation type="submission" date="2023-07" db="EMBL/GenBank/DDBJ databases">
        <title>Sorghum-associated microbial communities from plants grown in Nebraska, USA.</title>
        <authorList>
            <person name="Schachtman D."/>
        </authorList>
    </citation>
    <scope>NUCLEOTIDE SEQUENCE</scope>
    <source>
        <strain evidence="1">BE73</strain>
    </source>
</reference>
<organism evidence="1 2">
    <name type="scientific">Deinococcus soli</name>
    <name type="common">ex Cha et al. 2016</name>
    <dbReference type="NCBI Taxonomy" id="1309411"/>
    <lineage>
        <taxon>Bacteria</taxon>
        <taxon>Thermotogati</taxon>
        <taxon>Deinococcota</taxon>
        <taxon>Deinococci</taxon>
        <taxon>Deinococcales</taxon>
        <taxon>Deinococcaceae</taxon>
        <taxon>Deinococcus</taxon>
    </lineage>
</organism>
<dbReference type="EMBL" id="JAVDTP010000028">
    <property type="protein sequence ID" value="MDR6754350.1"/>
    <property type="molecule type" value="Genomic_DNA"/>
</dbReference>
<evidence type="ECO:0000313" key="1">
    <source>
        <dbReference type="EMBL" id="MDR6754350.1"/>
    </source>
</evidence>
<name>A0ACC6KPD8_9DEIO</name>
<sequence length="122" mass="13349">MTTPPTAQSAPPTLAQQLPFTGPLEGAVAHVQRFADPNAGRPTLLLTTAADLEQPVTIHVTRYATDDLEVTGSHHGQPAHLGFFTVPGLRARWQAELDATAQARRQDDLIRQPWTFVHPLTR</sequence>
<comment type="caution">
    <text evidence="1">The sequence shown here is derived from an EMBL/GenBank/DDBJ whole genome shotgun (WGS) entry which is preliminary data.</text>
</comment>